<dbReference type="EMBL" id="AAMO01000001">
    <property type="protein sequence ID" value="EAQ05092.1"/>
    <property type="molecule type" value="Genomic_DNA"/>
</dbReference>
<dbReference type="OrthoDB" id="7836448at2"/>
<dbReference type="AlphaFoldDB" id="A3TTW5"/>
<feature type="transmembrane region" description="Helical" evidence="5">
    <location>
        <begin position="12"/>
        <end position="31"/>
    </location>
</feature>
<dbReference type="GO" id="GO:0004252">
    <property type="term" value="F:serine-type endopeptidase activity"/>
    <property type="evidence" value="ECO:0007669"/>
    <property type="project" value="InterPro"/>
</dbReference>
<dbReference type="Gene3D" id="1.20.1540.10">
    <property type="entry name" value="Rhomboid-like"/>
    <property type="match status" value="1"/>
</dbReference>
<evidence type="ECO:0000256" key="5">
    <source>
        <dbReference type="SAM" id="Phobius"/>
    </source>
</evidence>
<reference evidence="7 8" key="1">
    <citation type="journal article" date="2010" name="J. Bacteriol.">
        <title>Genome sequences of Oceanicola granulosus HTCC2516(T) and Oceanicola batsensis HTCC2597(TDelta).</title>
        <authorList>
            <person name="Thrash J.C."/>
            <person name="Cho J.C."/>
            <person name="Vergin K.L."/>
            <person name="Giovannoni S.J."/>
        </authorList>
    </citation>
    <scope>NUCLEOTIDE SEQUENCE [LARGE SCALE GENOMIC DNA]</scope>
    <source>
        <strain evidence="8">ATCC BAA-863 / DSM 15984 / KCTC 12145 / HTCC2597</strain>
    </source>
</reference>
<dbReference type="Pfam" id="PF01694">
    <property type="entry name" value="Rhomboid"/>
    <property type="match status" value="1"/>
</dbReference>
<keyword evidence="8" id="KW-1185">Reference proteome</keyword>
<evidence type="ECO:0000313" key="8">
    <source>
        <dbReference type="Proteomes" id="UP000004318"/>
    </source>
</evidence>
<feature type="transmembrane region" description="Helical" evidence="5">
    <location>
        <begin position="79"/>
        <end position="102"/>
    </location>
</feature>
<evidence type="ECO:0000256" key="4">
    <source>
        <dbReference type="ARBA" id="ARBA00023136"/>
    </source>
</evidence>
<keyword evidence="4 5" id="KW-0472">Membrane</keyword>
<evidence type="ECO:0000256" key="3">
    <source>
        <dbReference type="ARBA" id="ARBA00022989"/>
    </source>
</evidence>
<accession>A3TTW5</accession>
<evidence type="ECO:0000259" key="6">
    <source>
        <dbReference type="Pfam" id="PF01694"/>
    </source>
</evidence>
<dbReference type="eggNOG" id="COG0705">
    <property type="taxonomic scope" value="Bacteria"/>
</dbReference>
<feature type="transmembrane region" description="Helical" evidence="5">
    <location>
        <begin position="139"/>
        <end position="160"/>
    </location>
</feature>
<dbReference type="GO" id="GO:0016020">
    <property type="term" value="C:membrane"/>
    <property type="evidence" value="ECO:0007669"/>
    <property type="project" value="UniProtKB-SubCell"/>
</dbReference>
<proteinExistence type="predicted"/>
<comment type="subcellular location">
    <subcellularLocation>
        <location evidence="1">Membrane</location>
        <topology evidence="1">Multi-pass membrane protein</topology>
    </subcellularLocation>
</comment>
<dbReference type="InterPro" id="IPR035952">
    <property type="entry name" value="Rhomboid-like_sf"/>
</dbReference>
<dbReference type="InterPro" id="IPR022764">
    <property type="entry name" value="Peptidase_S54_rhomboid_dom"/>
</dbReference>
<dbReference type="STRING" id="252305.OB2597_07400"/>
<gene>
    <name evidence="7" type="ORF">OB2597_07400</name>
</gene>
<evidence type="ECO:0000256" key="1">
    <source>
        <dbReference type="ARBA" id="ARBA00004141"/>
    </source>
</evidence>
<feature type="transmembrane region" description="Helical" evidence="5">
    <location>
        <begin position="109"/>
        <end position="133"/>
    </location>
</feature>
<dbReference type="Proteomes" id="UP000004318">
    <property type="component" value="Unassembled WGS sequence"/>
</dbReference>
<protein>
    <submittedName>
        <fullName evidence="7">Rhomboid family protein</fullName>
    </submittedName>
</protein>
<keyword evidence="3 5" id="KW-1133">Transmembrane helix</keyword>
<evidence type="ECO:0000256" key="2">
    <source>
        <dbReference type="ARBA" id="ARBA00022692"/>
    </source>
</evidence>
<feature type="domain" description="Peptidase S54 rhomboid" evidence="6">
    <location>
        <begin position="76"/>
        <end position="213"/>
    </location>
</feature>
<dbReference type="SUPFAM" id="SSF144091">
    <property type="entry name" value="Rhomboid-like"/>
    <property type="match status" value="1"/>
</dbReference>
<dbReference type="HOGENOM" id="CLU_1188778_0_0_5"/>
<keyword evidence="2 5" id="KW-0812">Transmembrane</keyword>
<feature type="transmembrane region" description="Helical" evidence="5">
    <location>
        <begin position="204"/>
        <end position="222"/>
    </location>
</feature>
<feature type="transmembrane region" description="Helical" evidence="5">
    <location>
        <begin position="172"/>
        <end position="192"/>
    </location>
</feature>
<comment type="caution">
    <text evidence="7">The sequence shown here is derived from an EMBL/GenBank/DDBJ whole genome shotgun (WGS) entry which is preliminary data.</text>
</comment>
<evidence type="ECO:0000313" key="7">
    <source>
        <dbReference type="EMBL" id="EAQ05092.1"/>
    </source>
</evidence>
<sequence length="229" mass="24538">MSFNSEERALNPIPPLILALFVVSMGVELVFQLGARGLVGGPQAVGWRQAALMDFGFQGQFATYLAETGQLRPDFLIRFLSYPFVHVSFTQALIAGVMLLALGKFVGEIMAPFAVFLLYVASTIGGALAMWAVGGETDWLFGGFPPVYGLIGGFTYLLWVRLGAMGASQVQAFRLIAMLAALQLIFGVLFGFTRDWPADLGGFATGFAVSPALAPGGFTALVERLKRRG</sequence>
<dbReference type="RefSeq" id="WP_009805709.1">
    <property type="nucleotide sequence ID" value="NZ_CH724131.1"/>
</dbReference>
<organism evidence="7 8">
    <name type="scientific">Pseudooceanicola batsensis (strain ATCC BAA-863 / DSM 15984 / KCTC 12145 / HTCC2597)</name>
    <name type="common">Oceanicola batsensis</name>
    <dbReference type="NCBI Taxonomy" id="252305"/>
    <lineage>
        <taxon>Bacteria</taxon>
        <taxon>Pseudomonadati</taxon>
        <taxon>Pseudomonadota</taxon>
        <taxon>Alphaproteobacteria</taxon>
        <taxon>Rhodobacterales</taxon>
        <taxon>Paracoccaceae</taxon>
        <taxon>Pseudooceanicola</taxon>
    </lineage>
</organism>
<name>A3TTW5_PSEBH</name>